<dbReference type="Pfam" id="PF00571">
    <property type="entry name" value="CBS"/>
    <property type="match status" value="2"/>
</dbReference>
<evidence type="ECO:0000313" key="4">
    <source>
        <dbReference type="EMBL" id="SFG01746.1"/>
    </source>
</evidence>
<protein>
    <submittedName>
        <fullName evidence="4">CBS domain-containing protein</fullName>
    </submittedName>
</protein>
<reference evidence="5" key="1">
    <citation type="submission" date="2016-10" db="EMBL/GenBank/DDBJ databases">
        <authorList>
            <person name="Varghese N."/>
            <person name="Submissions S."/>
        </authorList>
    </citation>
    <scope>NUCLEOTIDE SEQUENCE [LARGE SCALE GENOMIC DNA]</scope>
    <source>
        <strain evidence="5">DSM 17038</strain>
    </source>
</reference>
<feature type="domain" description="CBS" evidence="3">
    <location>
        <begin position="107"/>
        <end position="162"/>
    </location>
</feature>
<dbReference type="AlphaFoldDB" id="A0A1I2NJV7"/>
<feature type="domain" description="CBS" evidence="3">
    <location>
        <begin position="10"/>
        <end position="80"/>
    </location>
</feature>
<dbReference type="RefSeq" id="WP_238456271.1">
    <property type="nucleotide sequence ID" value="NZ_FOOX01000001.1"/>
</dbReference>
<name>A0A1I2NJV7_9FIRM</name>
<dbReference type="PROSITE" id="PS51371">
    <property type="entry name" value="CBS"/>
    <property type="match status" value="2"/>
</dbReference>
<keyword evidence="5" id="KW-1185">Reference proteome</keyword>
<dbReference type="SMART" id="SM00116">
    <property type="entry name" value="CBS"/>
    <property type="match status" value="2"/>
</dbReference>
<dbReference type="PANTHER" id="PTHR43080">
    <property type="entry name" value="CBS DOMAIN-CONTAINING PROTEIN CBSX3, MITOCHONDRIAL"/>
    <property type="match status" value="1"/>
</dbReference>
<evidence type="ECO:0000313" key="5">
    <source>
        <dbReference type="Proteomes" id="UP000199337"/>
    </source>
</evidence>
<gene>
    <name evidence="4" type="ORF">SAMN05660649_00488</name>
</gene>
<proteinExistence type="predicted"/>
<dbReference type="Proteomes" id="UP000199337">
    <property type="component" value="Unassembled WGS sequence"/>
</dbReference>
<dbReference type="PANTHER" id="PTHR43080:SF2">
    <property type="entry name" value="CBS DOMAIN-CONTAINING PROTEIN"/>
    <property type="match status" value="1"/>
</dbReference>
<evidence type="ECO:0000256" key="1">
    <source>
        <dbReference type="ARBA" id="ARBA00023122"/>
    </source>
</evidence>
<sequence>MVKKTAEDIMISISDYVTISEKETLYRAIKVLRDSFHKDGRAWYGHRSVIVLGQSGELVGVLSLNEILKAVGLKELNNDPNFKAESWGWYYINSMREHAKLIVRDVMRPIALATVDARDSVSEVAQALLKHKVNSLPVLKRGKLIGMVRTLDIFMVVGDYFK</sequence>
<organism evidence="4 5">
    <name type="scientific">Desulfotruncus arcticus DSM 17038</name>
    <dbReference type="NCBI Taxonomy" id="1121424"/>
    <lineage>
        <taxon>Bacteria</taxon>
        <taxon>Bacillati</taxon>
        <taxon>Bacillota</taxon>
        <taxon>Clostridia</taxon>
        <taxon>Eubacteriales</taxon>
        <taxon>Desulfallaceae</taxon>
        <taxon>Desulfotruncus</taxon>
    </lineage>
</organism>
<accession>A0A1I2NJV7</accession>
<evidence type="ECO:0000256" key="2">
    <source>
        <dbReference type="PROSITE-ProRule" id="PRU00703"/>
    </source>
</evidence>
<evidence type="ECO:0000259" key="3">
    <source>
        <dbReference type="PROSITE" id="PS51371"/>
    </source>
</evidence>
<dbReference type="SUPFAM" id="SSF54631">
    <property type="entry name" value="CBS-domain pair"/>
    <property type="match status" value="1"/>
</dbReference>
<dbReference type="EMBL" id="FOOX01000001">
    <property type="protein sequence ID" value="SFG01746.1"/>
    <property type="molecule type" value="Genomic_DNA"/>
</dbReference>
<dbReference type="InterPro" id="IPR000644">
    <property type="entry name" value="CBS_dom"/>
</dbReference>
<dbReference type="CDD" id="cd02205">
    <property type="entry name" value="CBS_pair_SF"/>
    <property type="match status" value="1"/>
</dbReference>
<dbReference type="STRING" id="341036.SAMN05660649_00488"/>
<dbReference type="Gene3D" id="3.10.580.10">
    <property type="entry name" value="CBS-domain"/>
    <property type="match status" value="1"/>
</dbReference>
<keyword evidence="1 2" id="KW-0129">CBS domain</keyword>
<dbReference type="InterPro" id="IPR046342">
    <property type="entry name" value="CBS_dom_sf"/>
</dbReference>
<dbReference type="InterPro" id="IPR051257">
    <property type="entry name" value="Diverse_CBS-Domain"/>
</dbReference>